<dbReference type="PROSITE" id="PS50886">
    <property type="entry name" value="TRBD"/>
    <property type="match status" value="1"/>
</dbReference>
<dbReference type="AlphaFoldDB" id="T0MFS4"/>
<dbReference type="CDD" id="cd02153">
    <property type="entry name" value="tRNA_bindingDomain"/>
    <property type="match status" value="1"/>
</dbReference>
<accession>T0MFS4</accession>
<evidence type="ECO:0000259" key="4">
    <source>
        <dbReference type="PROSITE" id="PS50886"/>
    </source>
</evidence>
<gene>
    <name evidence="5" type="ORF">NAPIS_ORF00502</name>
</gene>
<dbReference type="HOGENOM" id="CLU_062267_0_0_1"/>
<dbReference type="Proteomes" id="UP000053780">
    <property type="component" value="Unassembled WGS sequence"/>
</dbReference>
<proteinExistence type="predicted"/>
<dbReference type="PANTHER" id="PTHR11586">
    <property type="entry name" value="TRNA-AMINOACYLATION COFACTOR ARC1 FAMILY MEMBER"/>
    <property type="match status" value="1"/>
</dbReference>
<keyword evidence="6" id="KW-1185">Reference proteome</keyword>
<reference evidence="5 6" key="1">
    <citation type="journal article" date="2013" name="BMC Genomics">
        <title>Genome sequencing and comparative genomics of honey bee microsporidia, Nosema apis reveal novel insights into host-parasite interactions.</title>
        <authorList>
            <person name="Chen Yp."/>
            <person name="Pettis J.S."/>
            <person name="Zhao Y."/>
            <person name="Liu X."/>
            <person name="Tallon L.J."/>
            <person name="Sadzewicz L.D."/>
            <person name="Li R."/>
            <person name="Zheng H."/>
            <person name="Huang S."/>
            <person name="Zhang X."/>
            <person name="Hamilton M.C."/>
            <person name="Pernal S.F."/>
            <person name="Melathopoulos A.P."/>
            <person name="Yan X."/>
            <person name="Evans J.D."/>
        </authorList>
    </citation>
    <scope>NUCLEOTIDE SEQUENCE [LARGE SCALE GENOMIC DNA]</scope>
    <source>
        <strain evidence="5 6">BRL 01</strain>
    </source>
</reference>
<dbReference type="InterPro" id="IPR002547">
    <property type="entry name" value="tRNA-bd_dom"/>
</dbReference>
<evidence type="ECO:0000256" key="1">
    <source>
        <dbReference type="ARBA" id="ARBA00022555"/>
    </source>
</evidence>
<evidence type="ECO:0000256" key="2">
    <source>
        <dbReference type="ARBA" id="ARBA00022884"/>
    </source>
</evidence>
<dbReference type="Gene3D" id="2.40.50.140">
    <property type="entry name" value="Nucleic acid-binding proteins"/>
    <property type="match status" value="1"/>
</dbReference>
<organism evidence="5 6">
    <name type="scientific">Vairimorpha apis BRL 01</name>
    <dbReference type="NCBI Taxonomy" id="1037528"/>
    <lineage>
        <taxon>Eukaryota</taxon>
        <taxon>Fungi</taxon>
        <taxon>Fungi incertae sedis</taxon>
        <taxon>Microsporidia</taxon>
        <taxon>Nosematidae</taxon>
        <taxon>Vairimorpha</taxon>
    </lineage>
</organism>
<dbReference type="PANTHER" id="PTHR11586:SF37">
    <property type="entry name" value="TRNA-BINDING DOMAIN-CONTAINING PROTEIN"/>
    <property type="match status" value="1"/>
</dbReference>
<dbReference type="InterPro" id="IPR012340">
    <property type="entry name" value="NA-bd_OB-fold"/>
</dbReference>
<dbReference type="InterPro" id="IPR051270">
    <property type="entry name" value="Tyrosine-tRNA_ligase_regulator"/>
</dbReference>
<evidence type="ECO:0000313" key="5">
    <source>
        <dbReference type="EMBL" id="EQB61921.1"/>
    </source>
</evidence>
<sequence>MLVKYSKGFKDIMFALKHFENNLKTLEISEGFEICDENISYKESQQSIDFLVQKYKITGNLKKVRDKQQIPIDNSFLSYISLYVYYFDLITKTNLKNIIYTQEMLEKYNYNYLLFYLLQIQVGKIIDVKEVEDSNKLYIETVNTGKTLQIVSGIKELYSKEEIQNKKCLFITNIKSSKIRGIKSEGMILCARNDSNVEILFVDDMIEEGSRIYIDQKHDIIEIDQVGTIDLKKEFYKNIFNKLSIKNGFLNYDGFCVKIKEQNVKTGILEGIIS</sequence>
<dbReference type="GO" id="GO:0000049">
    <property type="term" value="F:tRNA binding"/>
    <property type="evidence" value="ECO:0007669"/>
    <property type="project" value="UniProtKB-UniRule"/>
</dbReference>
<dbReference type="Pfam" id="PF01588">
    <property type="entry name" value="tRNA_bind"/>
    <property type="match status" value="1"/>
</dbReference>
<protein>
    <submittedName>
        <fullName evidence="5">Methionyl-trna beta subunit</fullName>
    </submittedName>
</protein>
<dbReference type="SUPFAM" id="SSF50249">
    <property type="entry name" value="Nucleic acid-binding proteins"/>
    <property type="match status" value="1"/>
</dbReference>
<evidence type="ECO:0000256" key="3">
    <source>
        <dbReference type="PROSITE-ProRule" id="PRU00209"/>
    </source>
</evidence>
<dbReference type="EMBL" id="KE647063">
    <property type="protein sequence ID" value="EQB61921.1"/>
    <property type="molecule type" value="Genomic_DNA"/>
</dbReference>
<name>T0MFS4_9MICR</name>
<keyword evidence="2 3" id="KW-0694">RNA-binding</keyword>
<evidence type="ECO:0000313" key="6">
    <source>
        <dbReference type="Proteomes" id="UP000053780"/>
    </source>
</evidence>
<dbReference type="OrthoDB" id="19141at2759"/>
<feature type="domain" description="TRNA-binding" evidence="4">
    <location>
        <begin position="114"/>
        <end position="213"/>
    </location>
</feature>
<dbReference type="VEuPathDB" id="MicrosporidiaDB:NAPIS_ORF00502"/>
<keyword evidence="1 3" id="KW-0820">tRNA-binding</keyword>